<gene>
    <name evidence="1" type="ORF">A3G33_00745</name>
</gene>
<organism evidence="1 2">
    <name type="scientific">Candidatus Danuiimicrobium aquiferis</name>
    <dbReference type="NCBI Taxonomy" id="1801832"/>
    <lineage>
        <taxon>Bacteria</taxon>
        <taxon>Pseudomonadati</taxon>
        <taxon>Candidatus Omnitrophota</taxon>
        <taxon>Candidatus Danuiimicrobium</taxon>
    </lineage>
</organism>
<protein>
    <submittedName>
        <fullName evidence="1">Uncharacterized protein</fullName>
    </submittedName>
</protein>
<sequence>MAFGAVSKKSGTTFYLHKREVTLRGGRKQMIYFFGKEIKEGAIDQLPAGYVIGENSKTGLPILKKG</sequence>
<comment type="caution">
    <text evidence="1">The sequence shown here is derived from an EMBL/GenBank/DDBJ whole genome shotgun (WGS) entry which is preliminary data.</text>
</comment>
<dbReference type="AlphaFoldDB" id="A0A1G1L2U3"/>
<accession>A0A1G1L2U3</accession>
<proteinExistence type="predicted"/>
<reference evidence="1 2" key="1">
    <citation type="journal article" date="2016" name="Nat. Commun.">
        <title>Thousands of microbial genomes shed light on interconnected biogeochemical processes in an aquifer system.</title>
        <authorList>
            <person name="Anantharaman K."/>
            <person name="Brown C.T."/>
            <person name="Hug L.A."/>
            <person name="Sharon I."/>
            <person name="Castelle C.J."/>
            <person name="Probst A.J."/>
            <person name="Thomas B.C."/>
            <person name="Singh A."/>
            <person name="Wilkins M.J."/>
            <person name="Karaoz U."/>
            <person name="Brodie E.L."/>
            <person name="Williams K.H."/>
            <person name="Hubbard S.S."/>
            <person name="Banfield J.F."/>
        </authorList>
    </citation>
    <scope>NUCLEOTIDE SEQUENCE [LARGE SCALE GENOMIC DNA]</scope>
</reference>
<dbReference type="EMBL" id="MHFR01000006">
    <property type="protein sequence ID" value="OGW99456.1"/>
    <property type="molecule type" value="Genomic_DNA"/>
</dbReference>
<evidence type="ECO:0000313" key="2">
    <source>
        <dbReference type="Proteomes" id="UP000178187"/>
    </source>
</evidence>
<dbReference type="Proteomes" id="UP000178187">
    <property type="component" value="Unassembled WGS sequence"/>
</dbReference>
<evidence type="ECO:0000313" key="1">
    <source>
        <dbReference type="EMBL" id="OGW99456.1"/>
    </source>
</evidence>
<name>A0A1G1L2U3_9BACT</name>